<dbReference type="Proteomes" id="UP000632154">
    <property type="component" value="Unassembled WGS sequence"/>
</dbReference>
<protein>
    <submittedName>
        <fullName evidence="1">Uncharacterized protein</fullName>
    </submittedName>
</protein>
<organism evidence="1 2">
    <name type="scientific">Deinococcus piscis</name>
    <dbReference type="NCBI Taxonomy" id="394230"/>
    <lineage>
        <taxon>Bacteria</taxon>
        <taxon>Thermotogati</taxon>
        <taxon>Deinococcota</taxon>
        <taxon>Deinococci</taxon>
        <taxon>Deinococcales</taxon>
        <taxon>Deinococcaceae</taxon>
        <taxon>Deinococcus</taxon>
    </lineage>
</organism>
<sequence>MPESPQPSELSGTVSLLKVQPDGEKVKLEKVAWNLGEQQVNLALLSDKTDLSNTDTALAPVATGTVSAGGQLSLKLPQTVDAGLLSGNLWTDASGWDNMLGSNCTGNQPTVSDPAAQVGLGTLLVGTQPQGLLLAGPEPVFTYENLKFSGSAQAGTVMYADRATTVRSTVSCTYNTSDSDTSADDVRFTYSVNLNLKRGWNSVVVRGQGQGQQQSGTPPLFSANATLSLVSEKLPAAWMLPVLPQGAEGPGSALPLGLNTLR</sequence>
<proteinExistence type="predicted"/>
<dbReference type="EMBL" id="BNAL01000018">
    <property type="protein sequence ID" value="GHG03965.1"/>
    <property type="molecule type" value="Genomic_DNA"/>
</dbReference>
<reference evidence="2" key="1">
    <citation type="journal article" date="2019" name="Int. J. Syst. Evol. Microbiol.">
        <title>The Global Catalogue of Microorganisms (GCM) 10K type strain sequencing project: providing services to taxonomists for standard genome sequencing and annotation.</title>
        <authorList>
            <consortium name="The Broad Institute Genomics Platform"/>
            <consortium name="The Broad Institute Genome Sequencing Center for Infectious Disease"/>
            <person name="Wu L."/>
            <person name="Ma J."/>
        </authorList>
    </citation>
    <scope>NUCLEOTIDE SEQUENCE [LARGE SCALE GENOMIC DNA]</scope>
    <source>
        <strain evidence="2">CGMCC 1.18439</strain>
    </source>
</reference>
<name>A0ABQ3K574_9DEIO</name>
<comment type="caution">
    <text evidence="1">The sequence shown here is derived from an EMBL/GenBank/DDBJ whole genome shotgun (WGS) entry which is preliminary data.</text>
</comment>
<evidence type="ECO:0000313" key="1">
    <source>
        <dbReference type="EMBL" id="GHG03965.1"/>
    </source>
</evidence>
<evidence type="ECO:0000313" key="2">
    <source>
        <dbReference type="Proteomes" id="UP000632154"/>
    </source>
</evidence>
<keyword evidence="2" id="KW-1185">Reference proteome</keyword>
<accession>A0ABQ3K574</accession>
<gene>
    <name evidence="1" type="ORF">GCM10017783_15670</name>
</gene>